<protein>
    <recommendedName>
        <fullName evidence="13">MPN domain-containing protein</fullName>
    </recommendedName>
</protein>
<keyword evidence="8" id="KW-0862">Zinc</keyword>
<dbReference type="Gene3D" id="1.20.58.80">
    <property type="entry name" value="Phosphotransferase system, lactose/cellobiose-type IIA subunit"/>
    <property type="match status" value="1"/>
</dbReference>
<keyword evidence="11" id="KW-0175">Coiled coil</keyword>
<evidence type="ECO:0000256" key="8">
    <source>
        <dbReference type="ARBA" id="ARBA00022833"/>
    </source>
</evidence>
<dbReference type="GO" id="GO:0070536">
    <property type="term" value="P:protein K63-linked deubiquitination"/>
    <property type="evidence" value="ECO:0007669"/>
    <property type="project" value="InterPro"/>
</dbReference>
<organism evidence="14 15">
    <name type="scientific">Beauveria asiatica</name>
    <dbReference type="NCBI Taxonomy" id="1069075"/>
    <lineage>
        <taxon>Eukaryota</taxon>
        <taxon>Fungi</taxon>
        <taxon>Dikarya</taxon>
        <taxon>Ascomycota</taxon>
        <taxon>Pezizomycotina</taxon>
        <taxon>Sordariomycetes</taxon>
        <taxon>Hypocreomycetidae</taxon>
        <taxon>Hypocreales</taxon>
        <taxon>Cordycipitaceae</taxon>
        <taxon>Beauveria</taxon>
    </lineage>
</organism>
<keyword evidence="10" id="KW-0143">Chaperone</keyword>
<dbReference type="CDD" id="cd08066">
    <property type="entry name" value="MPN_AMSH_like"/>
    <property type="match status" value="1"/>
</dbReference>
<feature type="coiled-coil region" evidence="11">
    <location>
        <begin position="1"/>
        <end position="28"/>
    </location>
</feature>
<evidence type="ECO:0000256" key="11">
    <source>
        <dbReference type="SAM" id="Coils"/>
    </source>
</evidence>
<gene>
    <name evidence="14" type="ORF">G3M48_008329</name>
</gene>
<dbReference type="CDD" id="cd23161">
    <property type="entry name" value="Prefoldin_6"/>
    <property type="match status" value="1"/>
</dbReference>
<dbReference type="SUPFAM" id="SSF102712">
    <property type="entry name" value="JAB1/MPN domain"/>
    <property type="match status" value="1"/>
</dbReference>
<comment type="cofactor">
    <cofactor evidence="1">
        <name>Zn(2+)</name>
        <dbReference type="ChEBI" id="CHEBI:29105"/>
    </cofactor>
</comment>
<dbReference type="GO" id="GO:0016272">
    <property type="term" value="C:prefoldin complex"/>
    <property type="evidence" value="ECO:0007669"/>
    <property type="project" value="InterPro"/>
</dbReference>
<dbReference type="InterPro" id="IPR002777">
    <property type="entry name" value="PFD_beta-like"/>
</dbReference>
<dbReference type="GO" id="GO:0046872">
    <property type="term" value="F:metal ion binding"/>
    <property type="evidence" value="ECO:0007669"/>
    <property type="project" value="UniProtKB-KW"/>
</dbReference>
<comment type="similarity">
    <text evidence="3">Belongs to the peptidase M67C family.</text>
</comment>
<dbReference type="FunFam" id="1.10.287.370:FF:000003">
    <property type="entry name" value="Prefoldin subunit 6"/>
    <property type="match status" value="1"/>
</dbReference>
<sequence length="643" mass="72622">MATTQARLQALSEDYQKLQQDLQSSVDSRQKLDGQRQENLSVQKEFETLAEDETIYKLSGPVLLKQEKFEAENTVKGRLDFIGNEMSRLETQIKETQSKIEKKRTEIIQVQTAAQQAAGNTGANMDVSSTMRPGRPPSIQELVAHAENFAFNVNIPLRHWIRTAETLCQEAAFAMSDSDYGRAYMMLYRHSVLVLNYLVMHPEYKDPLGRKSVKALQARIGDVIQELEMLKPAIEASRQEWERMRPEKRQRPISTDGAASSYAGFAAQDPTLQRQTTILDAAEHQDLAVDLAQEELDRRTRVRRTKQDSYSSRTKSLRPYFDSWRNDYLSKTEDVDLQEQMAAVRNNLDRNTEAVNKADSYGQGLSSTGKYHYPSVSRPQPIDAQCEQQPAVPPKFPALVPQRPPKEAPQRWHANEEPPVPPPNYNQSLGPTLPPKAPLSAPAVPKKERLTFKPGAYLENGDPIRSMFIPSKLRRTFLDIAAKNTNAGLEMCGILCGSPVNNALFVRCLVIPDQKCTSDTVETVNEGTLAEYCMNEDLLVLGWIHTHPTQTCFMSSRDLHTHAGYQIMMPESVAIVCAPKFNPSYGIFRLTHPPGLNHVLDCKQTSTFHPHSIDNLYCETEHPTGHVYESDKLPFEVQDLRTQ</sequence>
<evidence type="ECO:0000256" key="9">
    <source>
        <dbReference type="ARBA" id="ARBA00023049"/>
    </source>
</evidence>
<dbReference type="GO" id="GO:0061578">
    <property type="term" value="F:K63-linked deubiquitinase activity"/>
    <property type="evidence" value="ECO:0007669"/>
    <property type="project" value="InterPro"/>
</dbReference>
<dbReference type="GO" id="GO:0006457">
    <property type="term" value="P:protein folding"/>
    <property type="evidence" value="ECO:0007669"/>
    <property type="project" value="InterPro"/>
</dbReference>
<proteinExistence type="inferred from homology"/>
<feature type="coiled-coil region" evidence="11">
    <location>
        <begin position="79"/>
        <end position="113"/>
    </location>
</feature>
<evidence type="ECO:0000256" key="3">
    <source>
        <dbReference type="ARBA" id="ARBA00010981"/>
    </source>
</evidence>
<keyword evidence="6" id="KW-0833">Ubl conjugation pathway</keyword>
<keyword evidence="7" id="KW-0378">Hydrolase</keyword>
<evidence type="ECO:0000256" key="5">
    <source>
        <dbReference type="ARBA" id="ARBA00022723"/>
    </source>
</evidence>
<feature type="region of interest" description="Disordered" evidence="12">
    <location>
        <begin position="357"/>
        <end position="433"/>
    </location>
</feature>
<dbReference type="AlphaFoldDB" id="A0AAW0RKM8"/>
<comment type="caution">
    <text evidence="14">The sequence shown here is derived from an EMBL/GenBank/DDBJ whole genome shotgun (WGS) entry which is preliminary data.</text>
</comment>
<dbReference type="PANTHER" id="PTHR12947">
    <property type="entry name" value="AMSH-LIKE PROTEASE"/>
    <property type="match status" value="1"/>
</dbReference>
<evidence type="ECO:0000313" key="14">
    <source>
        <dbReference type="EMBL" id="KAK8142739.1"/>
    </source>
</evidence>
<reference evidence="14 15" key="1">
    <citation type="submission" date="2020-02" db="EMBL/GenBank/DDBJ databases">
        <title>Comparative genomics of the hypocrealean fungal genus Beauvera.</title>
        <authorList>
            <person name="Showalter D.N."/>
            <person name="Bushley K.E."/>
            <person name="Rehner S.A."/>
        </authorList>
    </citation>
    <scope>NUCLEOTIDE SEQUENCE [LARGE SCALE GENOMIC DNA]</scope>
    <source>
        <strain evidence="14 15">ARSEF4384</strain>
    </source>
</reference>
<dbReference type="InterPro" id="IPR000555">
    <property type="entry name" value="JAMM/MPN+_dom"/>
</dbReference>
<dbReference type="InterPro" id="IPR037518">
    <property type="entry name" value="MPN"/>
</dbReference>
<keyword evidence="9" id="KW-0482">Metalloprotease</keyword>
<evidence type="ECO:0000256" key="1">
    <source>
        <dbReference type="ARBA" id="ARBA00001947"/>
    </source>
</evidence>
<evidence type="ECO:0000256" key="7">
    <source>
        <dbReference type="ARBA" id="ARBA00022801"/>
    </source>
</evidence>
<name>A0AAW0RKM8_9HYPO</name>
<dbReference type="PROSITE" id="PS50249">
    <property type="entry name" value="MPN"/>
    <property type="match status" value="1"/>
</dbReference>
<dbReference type="GO" id="GO:0005768">
    <property type="term" value="C:endosome"/>
    <property type="evidence" value="ECO:0007669"/>
    <property type="project" value="TreeGrafter"/>
</dbReference>
<evidence type="ECO:0000256" key="4">
    <source>
        <dbReference type="ARBA" id="ARBA00022670"/>
    </source>
</evidence>
<evidence type="ECO:0000256" key="10">
    <source>
        <dbReference type="ARBA" id="ARBA00023186"/>
    </source>
</evidence>
<accession>A0AAW0RKM8</accession>
<evidence type="ECO:0000313" key="15">
    <source>
        <dbReference type="Proteomes" id="UP001397290"/>
    </source>
</evidence>
<dbReference type="EMBL" id="JAAHCF010000620">
    <property type="protein sequence ID" value="KAK8142739.1"/>
    <property type="molecule type" value="Genomic_DNA"/>
</dbReference>
<feature type="compositionally biased region" description="Basic and acidic residues" evidence="12">
    <location>
        <begin position="404"/>
        <end position="416"/>
    </location>
</feature>
<dbReference type="FunFam" id="3.40.140.10:FF:000033">
    <property type="entry name" value="AMSH-like protease sst2"/>
    <property type="match status" value="1"/>
</dbReference>
<evidence type="ECO:0000256" key="6">
    <source>
        <dbReference type="ARBA" id="ARBA00022786"/>
    </source>
</evidence>
<dbReference type="InterPro" id="IPR015063">
    <property type="entry name" value="USP8_dimer"/>
</dbReference>
<dbReference type="PANTHER" id="PTHR12947:SF13">
    <property type="entry name" value="FI19924P1"/>
    <property type="match status" value="1"/>
</dbReference>
<dbReference type="Pfam" id="PF08969">
    <property type="entry name" value="USP8_dimer"/>
    <property type="match status" value="1"/>
</dbReference>
<dbReference type="InterPro" id="IPR044098">
    <property type="entry name" value="STAMBP/STALP-like_MPN"/>
</dbReference>
<comment type="similarity">
    <text evidence="2">Belongs to the prefoldin subunit beta family.</text>
</comment>
<keyword evidence="5" id="KW-0479">Metal-binding</keyword>
<dbReference type="SMART" id="SM00232">
    <property type="entry name" value="JAB_MPN"/>
    <property type="match status" value="1"/>
</dbReference>
<dbReference type="Proteomes" id="UP001397290">
    <property type="component" value="Unassembled WGS sequence"/>
</dbReference>
<evidence type="ECO:0000256" key="2">
    <source>
        <dbReference type="ARBA" id="ARBA00008045"/>
    </source>
</evidence>
<dbReference type="InterPro" id="IPR009053">
    <property type="entry name" value="Prefoldin"/>
</dbReference>
<dbReference type="GO" id="GO:0016020">
    <property type="term" value="C:membrane"/>
    <property type="evidence" value="ECO:0007669"/>
    <property type="project" value="TreeGrafter"/>
</dbReference>
<feature type="domain" description="MPN" evidence="13">
    <location>
        <begin position="466"/>
        <end position="596"/>
    </location>
</feature>
<dbReference type="Gene3D" id="3.40.140.10">
    <property type="entry name" value="Cytidine Deaminase, domain 2"/>
    <property type="match status" value="1"/>
</dbReference>
<keyword evidence="4" id="KW-0645">Protease</keyword>
<dbReference type="GO" id="GO:0006508">
    <property type="term" value="P:proteolysis"/>
    <property type="evidence" value="ECO:0007669"/>
    <property type="project" value="UniProtKB-KW"/>
</dbReference>
<dbReference type="Pfam" id="PF01398">
    <property type="entry name" value="JAB"/>
    <property type="match status" value="1"/>
</dbReference>
<dbReference type="SUPFAM" id="SSF46579">
    <property type="entry name" value="Prefoldin"/>
    <property type="match status" value="1"/>
</dbReference>
<dbReference type="Pfam" id="PF01920">
    <property type="entry name" value="Prefoldin_2"/>
    <property type="match status" value="1"/>
</dbReference>
<evidence type="ECO:0000256" key="12">
    <source>
        <dbReference type="SAM" id="MobiDB-lite"/>
    </source>
</evidence>
<dbReference type="GO" id="GO:0140492">
    <property type="term" value="F:metal-dependent deubiquitinase activity"/>
    <property type="evidence" value="ECO:0007669"/>
    <property type="project" value="InterPro"/>
</dbReference>
<dbReference type="Gene3D" id="1.10.287.370">
    <property type="match status" value="1"/>
</dbReference>
<evidence type="ECO:0000259" key="13">
    <source>
        <dbReference type="PROSITE" id="PS50249"/>
    </source>
</evidence>
<keyword evidence="15" id="KW-1185">Reference proteome</keyword>
<dbReference type="GO" id="GO:0051082">
    <property type="term" value="F:unfolded protein binding"/>
    <property type="evidence" value="ECO:0007669"/>
    <property type="project" value="InterPro"/>
</dbReference>